<dbReference type="InterPro" id="IPR000477">
    <property type="entry name" value="RT_dom"/>
</dbReference>
<keyword evidence="2" id="KW-0255">Endonuclease</keyword>
<accession>A0A7T8QU13</accession>
<keyword evidence="3" id="KW-1185">Reference proteome</keyword>
<dbReference type="GO" id="GO:0004527">
    <property type="term" value="F:exonuclease activity"/>
    <property type="evidence" value="ECO:0007669"/>
    <property type="project" value="UniProtKB-KW"/>
</dbReference>
<proteinExistence type="predicted"/>
<dbReference type="GO" id="GO:0071897">
    <property type="term" value="P:DNA biosynthetic process"/>
    <property type="evidence" value="ECO:0007669"/>
    <property type="project" value="UniProtKB-ARBA"/>
</dbReference>
<keyword evidence="2" id="KW-0269">Exonuclease</keyword>
<name>A0A7T8QU13_CALRO</name>
<organism evidence="2 3">
    <name type="scientific">Caligus rogercresseyi</name>
    <name type="common">Sea louse</name>
    <dbReference type="NCBI Taxonomy" id="217165"/>
    <lineage>
        <taxon>Eukaryota</taxon>
        <taxon>Metazoa</taxon>
        <taxon>Ecdysozoa</taxon>
        <taxon>Arthropoda</taxon>
        <taxon>Crustacea</taxon>
        <taxon>Multicrustacea</taxon>
        <taxon>Hexanauplia</taxon>
        <taxon>Copepoda</taxon>
        <taxon>Siphonostomatoida</taxon>
        <taxon>Caligidae</taxon>
        <taxon>Caligus</taxon>
    </lineage>
</organism>
<feature type="domain" description="Reverse transcriptase" evidence="1">
    <location>
        <begin position="1"/>
        <end position="172"/>
    </location>
</feature>
<dbReference type="PROSITE" id="PS50878">
    <property type="entry name" value="RT_POL"/>
    <property type="match status" value="1"/>
</dbReference>
<protein>
    <submittedName>
        <fullName evidence="2">Exonuclease-endonuclease-phosphatase domain superfamily</fullName>
    </submittedName>
</protein>
<reference evidence="3" key="1">
    <citation type="submission" date="2021-01" db="EMBL/GenBank/DDBJ databases">
        <title>Caligus Genome Assembly.</title>
        <authorList>
            <person name="Gallardo-Escarate C."/>
        </authorList>
    </citation>
    <scope>NUCLEOTIDE SEQUENCE [LARGE SCALE GENOMIC DNA]</scope>
</reference>
<keyword evidence="2" id="KW-0540">Nuclease</keyword>
<dbReference type="Pfam" id="PF00078">
    <property type="entry name" value="RVT_1"/>
    <property type="match status" value="1"/>
</dbReference>
<dbReference type="PANTHER" id="PTHR19446">
    <property type="entry name" value="REVERSE TRANSCRIPTASES"/>
    <property type="match status" value="1"/>
</dbReference>
<dbReference type="Proteomes" id="UP000595437">
    <property type="component" value="Chromosome 5"/>
</dbReference>
<dbReference type="EMBL" id="CP045894">
    <property type="protein sequence ID" value="QQP55039.1"/>
    <property type="molecule type" value="Genomic_DNA"/>
</dbReference>
<dbReference type="AlphaFoldDB" id="A0A7T8QU13"/>
<evidence type="ECO:0000313" key="2">
    <source>
        <dbReference type="EMBL" id="QQP55039.1"/>
    </source>
</evidence>
<dbReference type="InterPro" id="IPR043502">
    <property type="entry name" value="DNA/RNA_pol_sf"/>
</dbReference>
<sequence length="172" mass="19257">MERKGRLPSSLTCGRISLIPKKGNGTKINHWRPLTILNESYRILAGVLSRQIEPILNKKVGPEQKGFLKGRNIADISRNIQACIESVRERKTFGALIAVDLKKAFDTISHTFILKAIKKYLPRRFFNPIRSLLFNGTSVVSINGIHSESIRLGRSCRQGCPVSPLLFVTGMD</sequence>
<dbReference type="SUPFAM" id="SSF56672">
    <property type="entry name" value="DNA/RNA polymerases"/>
    <property type="match status" value="1"/>
</dbReference>
<evidence type="ECO:0000259" key="1">
    <source>
        <dbReference type="PROSITE" id="PS50878"/>
    </source>
</evidence>
<dbReference type="OrthoDB" id="410104at2759"/>
<dbReference type="GO" id="GO:0004519">
    <property type="term" value="F:endonuclease activity"/>
    <property type="evidence" value="ECO:0007669"/>
    <property type="project" value="UniProtKB-KW"/>
</dbReference>
<feature type="non-terminal residue" evidence="2">
    <location>
        <position position="172"/>
    </location>
</feature>
<keyword evidence="2" id="KW-0378">Hydrolase</keyword>
<gene>
    <name evidence="2" type="ORF">FKW44_008075</name>
</gene>
<evidence type="ECO:0000313" key="3">
    <source>
        <dbReference type="Proteomes" id="UP000595437"/>
    </source>
</evidence>